<dbReference type="AlphaFoldDB" id="A0A2K4ZN19"/>
<keyword evidence="5 7" id="KW-1133">Transmembrane helix</keyword>
<proteinExistence type="inferred from homology"/>
<dbReference type="GO" id="GO:0005886">
    <property type="term" value="C:plasma membrane"/>
    <property type="evidence" value="ECO:0007669"/>
    <property type="project" value="UniProtKB-SubCell"/>
</dbReference>
<dbReference type="InterPro" id="IPR000515">
    <property type="entry name" value="MetI-like"/>
</dbReference>
<feature type="transmembrane region" description="Helical" evidence="7">
    <location>
        <begin position="456"/>
        <end position="480"/>
    </location>
</feature>
<evidence type="ECO:0000256" key="5">
    <source>
        <dbReference type="ARBA" id="ARBA00022989"/>
    </source>
</evidence>
<dbReference type="Proteomes" id="UP000236311">
    <property type="component" value="Unassembled WGS sequence"/>
</dbReference>
<dbReference type="InterPro" id="IPR025966">
    <property type="entry name" value="OppC_N"/>
</dbReference>
<evidence type="ECO:0000256" key="7">
    <source>
        <dbReference type="RuleBase" id="RU363032"/>
    </source>
</evidence>
<dbReference type="InterPro" id="IPR000408">
    <property type="entry name" value="Reg_chr_condens"/>
</dbReference>
<keyword evidence="10" id="KW-1185">Reference proteome</keyword>
<dbReference type="SUPFAM" id="SSF50985">
    <property type="entry name" value="RCC1/BLIP-II"/>
    <property type="match status" value="1"/>
</dbReference>
<evidence type="ECO:0000259" key="8">
    <source>
        <dbReference type="PROSITE" id="PS50928"/>
    </source>
</evidence>
<reference evidence="9 10" key="1">
    <citation type="submission" date="2018-01" db="EMBL/GenBank/DDBJ databases">
        <authorList>
            <person name="Gaut B.S."/>
            <person name="Morton B.R."/>
            <person name="Clegg M.T."/>
            <person name="Duvall M.R."/>
        </authorList>
    </citation>
    <scope>NUCLEOTIDE SEQUENCE [LARGE SCALE GENOMIC DNA]</scope>
    <source>
        <strain evidence="9">GP69</strain>
    </source>
</reference>
<dbReference type="CDD" id="cd06261">
    <property type="entry name" value="TM_PBP2"/>
    <property type="match status" value="1"/>
</dbReference>
<comment type="similarity">
    <text evidence="7">Belongs to the binding-protein-dependent transport system permease family.</text>
</comment>
<evidence type="ECO:0000313" key="10">
    <source>
        <dbReference type="Proteomes" id="UP000236311"/>
    </source>
</evidence>
<dbReference type="GO" id="GO:0055085">
    <property type="term" value="P:transmembrane transport"/>
    <property type="evidence" value="ECO:0007669"/>
    <property type="project" value="InterPro"/>
</dbReference>
<evidence type="ECO:0000256" key="4">
    <source>
        <dbReference type="ARBA" id="ARBA00022692"/>
    </source>
</evidence>
<dbReference type="PANTHER" id="PTHR43386:SF1">
    <property type="entry name" value="D,D-DIPEPTIDE TRANSPORT SYSTEM PERMEASE PROTEIN DDPC-RELATED"/>
    <property type="match status" value="1"/>
</dbReference>
<dbReference type="PROSITE" id="PS50928">
    <property type="entry name" value="ABC_TM1"/>
    <property type="match status" value="1"/>
</dbReference>
<dbReference type="PANTHER" id="PTHR43386">
    <property type="entry name" value="OLIGOPEPTIDE TRANSPORT SYSTEM PERMEASE PROTEIN APPC"/>
    <property type="match status" value="1"/>
</dbReference>
<feature type="domain" description="ABC transmembrane type-1" evidence="8">
    <location>
        <begin position="452"/>
        <end position="650"/>
    </location>
</feature>
<dbReference type="PROSITE" id="PS00626">
    <property type="entry name" value="RCC1_2"/>
    <property type="match status" value="1"/>
</dbReference>
<keyword evidence="3" id="KW-1003">Cell membrane</keyword>
<evidence type="ECO:0000256" key="2">
    <source>
        <dbReference type="ARBA" id="ARBA00022448"/>
    </source>
</evidence>
<dbReference type="Gene3D" id="2.130.10.30">
    <property type="entry name" value="Regulator of chromosome condensation 1/beta-lactamase-inhibitor protein II"/>
    <property type="match status" value="2"/>
</dbReference>
<evidence type="ECO:0000313" key="9">
    <source>
        <dbReference type="EMBL" id="SOY31816.1"/>
    </source>
</evidence>
<dbReference type="SUPFAM" id="SSF161098">
    <property type="entry name" value="MetI-like"/>
    <property type="match status" value="1"/>
</dbReference>
<keyword evidence="4 7" id="KW-0812">Transmembrane</keyword>
<evidence type="ECO:0000256" key="3">
    <source>
        <dbReference type="ARBA" id="ARBA00022475"/>
    </source>
</evidence>
<feature type="transmembrane region" description="Helical" evidence="7">
    <location>
        <begin position="629"/>
        <end position="650"/>
    </location>
</feature>
<dbReference type="PROSITE" id="PS50012">
    <property type="entry name" value="RCC1_3"/>
    <property type="match status" value="2"/>
</dbReference>
<feature type="transmembrane region" description="Helical" evidence="7">
    <location>
        <begin position="487"/>
        <end position="510"/>
    </location>
</feature>
<evidence type="ECO:0000256" key="6">
    <source>
        <dbReference type="ARBA" id="ARBA00023136"/>
    </source>
</evidence>
<dbReference type="EMBL" id="OFSM01000032">
    <property type="protein sequence ID" value="SOY31816.1"/>
    <property type="molecule type" value="Genomic_DNA"/>
</dbReference>
<dbReference type="Pfam" id="PF13540">
    <property type="entry name" value="RCC1_2"/>
    <property type="match status" value="2"/>
</dbReference>
<dbReference type="InterPro" id="IPR035906">
    <property type="entry name" value="MetI-like_sf"/>
</dbReference>
<accession>A0A2K4ZN19</accession>
<name>A0A2K4ZN19_9FIRM</name>
<protein>
    <submittedName>
        <fullName evidence="9">Oligopeptide transport system permease protein OppC</fullName>
    </submittedName>
</protein>
<organism evidence="9 10">
    <name type="scientific">Acetatifactor muris</name>
    <dbReference type="NCBI Taxonomy" id="879566"/>
    <lineage>
        <taxon>Bacteria</taxon>
        <taxon>Bacillati</taxon>
        <taxon>Bacillota</taxon>
        <taxon>Clostridia</taxon>
        <taxon>Lachnospirales</taxon>
        <taxon>Lachnospiraceae</taxon>
        <taxon>Acetatifactor</taxon>
    </lineage>
</organism>
<dbReference type="InterPro" id="IPR009091">
    <property type="entry name" value="RCC1/BLIP-II"/>
</dbReference>
<keyword evidence="6 7" id="KW-0472">Membrane</keyword>
<comment type="subcellular location">
    <subcellularLocation>
        <location evidence="1 7">Cell membrane</location>
        <topology evidence="1 7">Multi-pass membrane protein</topology>
    </subcellularLocation>
</comment>
<dbReference type="InterPro" id="IPR050366">
    <property type="entry name" value="BP-dependent_transpt_permease"/>
</dbReference>
<gene>
    <name evidence="9" type="primary">oppC_1</name>
    <name evidence="9" type="ORF">AMURIS_04565</name>
</gene>
<evidence type="ECO:0000256" key="1">
    <source>
        <dbReference type="ARBA" id="ARBA00004651"/>
    </source>
</evidence>
<dbReference type="Pfam" id="PF12911">
    <property type="entry name" value="OppC_N"/>
    <property type="match status" value="1"/>
</dbReference>
<dbReference type="OrthoDB" id="9797852at2"/>
<dbReference type="Pfam" id="PF00528">
    <property type="entry name" value="BPD_transp_1"/>
    <property type="match status" value="1"/>
</dbReference>
<keyword evidence="2 7" id="KW-0813">Transport</keyword>
<feature type="transmembrane region" description="Helical" evidence="7">
    <location>
        <begin position="70"/>
        <end position="92"/>
    </location>
</feature>
<sequence length="665" mass="72188">MSKKRTNGSSKKSGTTLGRWFARWFHGGSRQLAEELEAAKQEKGAAESGEVEELISPGKQILRNFLERKLAVGALCLLITMFIVMFVGPLMMPNYSDAYTEVTQQSIPPTMSMMAVPKEMKNDIKMIDGYGSFTVGLSNAGKVYVWGAAKIGTTGVDVAEIPEEVQNAKIAMVAAGIDHIVAIGEDGKVYCWGNKRLGQYGTEAEAMEADGQLNPNIAYMPEELVTEGVDVENVKKLTCGYQCTAILMNDGTLYLWGNKMTYANMDIFLNMTGLKDIDFTLNYVVGLAMKRDSVYTGTRGLYDVVRANVSGPAVKMKEFLNGRTISSLTATSSSVCLLLDDGTIGFVGDFASGLTPAPTLSEGERYVQVVGGSYHYSGLTDKGNVYSWGSNVLDQTKVSAKAANSAKLYAGAFQTYSVDENDALTAKWGLKGYVFGTETHGADIFQRIINGGKMTMTIGAVAVIISAVIGVIIGCISGYFGGKADILLMRVAEIFTAIPFLPFAMILSAIMGRMTLSEDTRIFIIMCILGVLTWPGLARLVRGQVLVARESEYVMAAKAMGVKERRIAFKHILPNVMSVILVSLMLDFGTCMLTESSLSYLGFGVTYPRPTWGNMLNGANNATIINAYWWQWVFTAIFLAVTTICINIVGDALRDVMDPKSSVEK</sequence>
<dbReference type="RefSeq" id="WP_103241793.1">
    <property type="nucleotide sequence ID" value="NZ_JANJZD010000034.1"/>
</dbReference>
<feature type="transmembrane region" description="Helical" evidence="7">
    <location>
        <begin position="567"/>
        <end position="586"/>
    </location>
</feature>
<dbReference type="Gene3D" id="1.10.3720.10">
    <property type="entry name" value="MetI-like"/>
    <property type="match status" value="1"/>
</dbReference>
<feature type="transmembrane region" description="Helical" evidence="7">
    <location>
        <begin position="522"/>
        <end position="541"/>
    </location>
</feature>